<dbReference type="GO" id="GO:0016705">
    <property type="term" value="F:oxidoreductase activity, acting on paired donors, with incorporation or reduction of molecular oxygen"/>
    <property type="evidence" value="ECO:0007669"/>
    <property type="project" value="InterPro"/>
</dbReference>
<evidence type="ECO:0000313" key="12">
    <source>
        <dbReference type="EMBL" id="MPA45572.1"/>
    </source>
</evidence>
<evidence type="ECO:0000256" key="11">
    <source>
        <dbReference type="SAM" id="Phobius"/>
    </source>
</evidence>
<keyword evidence="11" id="KW-1133">Transmembrane helix</keyword>
<comment type="similarity">
    <text evidence="2 10">Belongs to the cytochrome P450 family.</text>
</comment>
<dbReference type="InterPro" id="IPR036396">
    <property type="entry name" value="Cyt_P450_sf"/>
</dbReference>
<keyword evidence="7 10" id="KW-0503">Monooxygenase</keyword>
<feature type="binding site" description="axial binding residue" evidence="9">
    <location>
        <position position="463"/>
    </location>
    <ligand>
        <name>heme</name>
        <dbReference type="ChEBI" id="CHEBI:30413"/>
    </ligand>
    <ligandPart>
        <name>Fe</name>
        <dbReference type="ChEBI" id="CHEBI:18248"/>
    </ligandPart>
</feature>
<dbReference type="CDD" id="cd20653">
    <property type="entry name" value="CYP81"/>
    <property type="match status" value="1"/>
</dbReference>
<keyword evidence="5 10" id="KW-0560">Oxidoreductase</keyword>
<dbReference type="InterPro" id="IPR050651">
    <property type="entry name" value="Plant_Cytochrome_P450_Monoox"/>
</dbReference>
<keyword evidence="4 9" id="KW-0479">Metal-binding</keyword>
<protein>
    <submittedName>
        <fullName evidence="12">Uncharacterized protein</fullName>
    </submittedName>
</protein>
<dbReference type="SUPFAM" id="SSF48264">
    <property type="entry name" value="Cytochrome P450"/>
    <property type="match status" value="1"/>
</dbReference>
<dbReference type="GO" id="GO:0020037">
    <property type="term" value="F:heme binding"/>
    <property type="evidence" value="ECO:0007669"/>
    <property type="project" value="InterPro"/>
</dbReference>
<accession>A0A5B6ZMB2</accession>
<dbReference type="PANTHER" id="PTHR47947:SF24">
    <property type="entry name" value="ISOFLAVONE 2'-HYDROXYLASE-LIKE"/>
    <property type="match status" value="1"/>
</dbReference>
<evidence type="ECO:0000256" key="10">
    <source>
        <dbReference type="RuleBase" id="RU000461"/>
    </source>
</evidence>
<keyword evidence="6 9" id="KW-0408">Iron</keyword>
<evidence type="ECO:0000256" key="3">
    <source>
        <dbReference type="ARBA" id="ARBA00022617"/>
    </source>
</evidence>
<dbReference type="Pfam" id="PF00067">
    <property type="entry name" value="p450"/>
    <property type="match status" value="1"/>
</dbReference>
<dbReference type="GO" id="GO:0016020">
    <property type="term" value="C:membrane"/>
    <property type="evidence" value="ECO:0007669"/>
    <property type="project" value="UniProtKB-SubCell"/>
</dbReference>
<dbReference type="PRINTS" id="PR00463">
    <property type="entry name" value="EP450I"/>
</dbReference>
<comment type="cofactor">
    <cofactor evidence="9">
        <name>heme</name>
        <dbReference type="ChEBI" id="CHEBI:30413"/>
    </cofactor>
</comment>
<evidence type="ECO:0000256" key="5">
    <source>
        <dbReference type="ARBA" id="ARBA00023002"/>
    </source>
</evidence>
<dbReference type="AlphaFoldDB" id="A0A5B6ZMB2"/>
<feature type="transmembrane region" description="Helical" evidence="11">
    <location>
        <begin position="17"/>
        <end position="36"/>
    </location>
</feature>
<evidence type="ECO:0000256" key="8">
    <source>
        <dbReference type="ARBA" id="ARBA00023136"/>
    </source>
</evidence>
<dbReference type="PRINTS" id="PR00385">
    <property type="entry name" value="P450"/>
</dbReference>
<proteinExistence type="inferred from homology"/>
<evidence type="ECO:0000256" key="2">
    <source>
        <dbReference type="ARBA" id="ARBA00010617"/>
    </source>
</evidence>
<dbReference type="GO" id="GO:0004497">
    <property type="term" value="F:monooxygenase activity"/>
    <property type="evidence" value="ECO:0007669"/>
    <property type="project" value="UniProtKB-KW"/>
</dbReference>
<dbReference type="InterPro" id="IPR017972">
    <property type="entry name" value="Cyt_P450_CS"/>
</dbReference>
<evidence type="ECO:0000256" key="4">
    <source>
        <dbReference type="ARBA" id="ARBA00022723"/>
    </source>
</evidence>
<dbReference type="InterPro" id="IPR002401">
    <property type="entry name" value="Cyt_P450_E_grp-I"/>
</dbReference>
<gene>
    <name evidence="12" type="ORF">Din_015013</name>
</gene>
<evidence type="ECO:0000256" key="7">
    <source>
        <dbReference type="ARBA" id="ARBA00023033"/>
    </source>
</evidence>
<dbReference type="EMBL" id="GHES01015013">
    <property type="protein sequence ID" value="MPA45572.1"/>
    <property type="molecule type" value="Transcribed_RNA"/>
</dbReference>
<keyword evidence="8 11" id="KW-0472">Membrane</keyword>
<dbReference type="InterPro" id="IPR001128">
    <property type="entry name" value="Cyt_P450"/>
</dbReference>
<comment type="subcellular location">
    <subcellularLocation>
        <location evidence="1">Membrane</location>
    </subcellularLocation>
</comment>
<keyword evidence="3 9" id="KW-0349">Heme</keyword>
<dbReference type="Gene3D" id="1.10.630.10">
    <property type="entry name" value="Cytochrome P450"/>
    <property type="match status" value="1"/>
</dbReference>
<dbReference type="PANTHER" id="PTHR47947">
    <property type="entry name" value="CYTOCHROME P450 82C3-RELATED"/>
    <property type="match status" value="1"/>
</dbReference>
<evidence type="ECO:0000256" key="9">
    <source>
        <dbReference type="PIRSR" id="PIRSR602401-1"/>
    </source>
</evidence>
<reference evidence="12" key="1">
    <citation type="submission" date="2019-08" db="EMBL/GenBank/DDBJ databases">
        <title>Reference gene set and small RNA set construction with multiple tissues from Davidia involucrata Baill.</title>
        <authorList>
            <person name="Yang H."/>
            <person name="Zhou C."/>
            <person name="Li G."/>
            <person name="Wang J."/>
            <person name="Gao P."/>
            <person name="Wang M."/>
            <person name="Wang R."/>
            <person name="Zhao Y."/>
        </authorList>
    </citation>
    <scope>NUCLEOTIDE SEQUENCE</scope>
    <source>
        <tissue evidence="12">Mixed with DoveR01_LX</tissue>
    </source>
</reference>
<evidence type="ECO:0000256" key="1">
    <source>
        <dbReference type="ARBA" id="ARBA00004370"/>
    </source>
</evidence>
<evidence type="ECO:0000256" key="6">
    <source>
        <dbReference type="ARBA" id="ARBA00023004"/>
    </source>
</evidence>
<sequence>MFNCAPPPSHFHQTMDYLIVYLSLILATYVFIKHFFLQKTQNQPPSPFPTLPVLGHLYLLKKPLHRTLSNIATRYGSILLLRFGSRPVILVSSPSAAEECLTKNDVVFANRPRLLAGKYLGYNYTSLAWAPYSDHWRNLRRISSVEILSSHRLQMLSGIRADEVRSVIRRLFRASAADQTAVDMKSAFFGLMVNVMMRMMAGKRYYGDDENVAEVEEARRFREIVVETFQLAGATNMGDFLPILRWVGVRGLEKRLMRLQDKRNVFMQELIEEHRKGMGNGSGGNSEELGGRKKTMIEVLLSLQEIEPEYYTDEIIRGIMLVLLAAGTDTSAGTMEWALSLLLNNPEVLKKAQDEIDKQVGQHRLVNESDIADLPYLRCIINETMRMYPAGPLLLPHESSEECTIGGFRIPRGSMLMINLWAIQNDPKTWVDPRKFKPERFEGLEGVRDGFKLMPFGSGRRGCPGEGLAMRMLGFALGSLIQCFDWERVSKDMIDMTEGTGLTLPKAQPLMAKCQPRPTMLNLLSQI</sequence>
<dbReference type="FunFam" id="1.10.630.10:FF:000023">
    <property type="entry name" value="Cytochrome P450 family protein"/>
    <property type="match status" value="1"/>
</dbReference>
<dbReference type="GO" id="GO:0005506">
    <property type="term" value="F:iron ion binding"/>
    <property type="evidence" value="ECO:0007669"/>
    <property type="project" value="InterPro"/>
</dbReference>
<keyword evidence="11" id="KW-0812">Transmembrane</keyword>
<organism evidence="12">
    <name type="scientific">Davidia involucrata</name>
    <name type="common">Dove tree</name>
    <dbReference type="NCBI Taxonomy" id="16924"/>
    <lineage>
        <taxon>Eukaryota</taxon>
        <taxon>Viridiplantae</taxon>
        <taxon>Streptophyta</taxon>
        <taxon>Embryophyta</taxon>
        <taxon>Tracheophyta</taxon>
        <taxon>Spermatophyta</taxon>
        <taxon>Magnoliopsida</taxon>
        <taxon>eudicotyledons</taxon>
        <taxon>Gunneridae</taxon>
        <taxon>Pentapetalae</taxon>
        <taxon>asterids</taxon>
        <taxon>Cornales</taxon>
        <taxon>Nyssaceae</taxon>
        <taxon>Davidia</taxon>
    </lineage>
</organism>
<dbReference type="PROSITE" id="PS00086">
    <property type="entry name" value="CYTOCHROME_P450"/>
    <property type="match status" value="1"/>
</dbReference>
<name>A0A5B6ZMB2_DAVIN</name>